<dbReference type="OrthoDB" id="5361996at2"/>
<dbReference type="RefSeq" id="WP_011991772.1">
    <property type="nucleotide sequence ID" value="NC_009715.2"/>
</dbReference>
<evidence type="ECO:0000313" key="2">
    <source>
        <dbReference type="EMBL" id="EAU01170.1"/>
    </source>
</evidence>
<organism evidence="2 3">
    <name type="scientific">Campylobacter curvus (strain 525.92)</name>
    <dbReference type="NCBI Taxonomy" id="360105"/>
    <lineage>
        <taxon>Bacteria</taxon>
        <taxon>Pseudomonadati</taxon>
        <taxon>Campylobacterota</taxon>
        <taxon>Epsilonproteobacteria</taxon>
        <taxon>Campylobacterales</taxon>
        <taxon>Campylobacteraceae</taxon>
        <taxon>Campylobacter</taxon>
    </lineage>
</organism>
<feature type="transmembrane region" description="Helical" evidence="1">
    <location>
        <begin position="49"/>
        <end position="68"/>
    </location>
</feature>
<keyword evidence="1" id="KW-1133">Transmembrane helix</keyword>
<proteinExistence type="predicted"/>
<dbReference type="KEGG" id="ccv:CCV52592_0852"/>
<evidence type="ECO:0008006" key="4">
    <source>
        <dbReference type="Google" id="ProtNLM"/>
    </source>
</evidence>
<accession>A7GWD5</accession>
<dbReference type="Proteomes" id="UP000006380">
    <property type="component" value="Chromosome"/>
</dbReference>
<name>A7GWD5_CAMC5</name>
<dbReference type="EMBL" id="CP000767">
    <property type="protein sequence ID" value="EAU01170.1"/>
    <property type="molecule type" value="Genomic_DNA"/>
</dbReference>
<keyword evidence="1" id="KW-0812">Transmembrane</keyword>
<dbReference type="HOGENOM" id="CLU_1522433_0_0_7"/>
<protein>
    <recommendedName>
        <fullName evidence="4">DUF2393 domain-containing protein</fullName>
    </recommendedName>
</protein>
<dbReference type="Pfam" id="PF09624">
    <property type="entry name" value="DUF2393"/>
    <property type="match status" value="1"/>
</dbReference>
<keyword evidence="3" id="KW-1185">Reference proteome</keyword>
<dbReference type="InterPro" id="IPR013417">
    <property type="entry name" value="CHP02588"/>
</dbReference>
<reference evidence="2" key="1">
    <citation type="submission" date="2016-07" db="EMBL/GenBank/DDBJ databases">
        <title>Comparative genomics of the Campylobacter concisus group.</title>
        <authorList>
            <person name="Miller W.G."/>
            <person name="Yee E."/>
            <person name="Chapman M.H."/>
            <person name="Huynh S."/>
            <person name="Bono J.L."/>
            <person name="On S.L.W."/>
            <person name="StLeger J."/>
            <person name="Foster G."/>
            <person name="Parker C.T."/>
        </authorList>
    </citation>
    <scope>NUCLEOTIDE SEQUENCE</scope>
    <source>
        <strain evidence="2">525.92</strain>
    </source>
</reference>
<dbReference type="STRING" id="360105.CCV52592_0852"/>
<gene>
    <name evidence="2" type="ORF">CCV52592_0852</name>
</gene>
<evidence type="ECO:0000313" key="3">
    <source>
        <dbReference type="Proteomes" id="UP000006380"/>
    </source>
</evidence>
<evidence type="ECO:0000256" key="1">
    <source>
        <dbReference type="SAM" id="Phobius"/>
    </source>
</evidence>
<keyword evidence="1" id="KW-0472">Membrane</keyword>
<sequence length="176" mass="20460">MISSIKQNIFFVLANAHFIDYLVYGWIFIAFIFILFLGIFFALKSWWQIGFLFIMADLFALLAGFYYANDALSQNLRPVEISAVNTKQLTYSNALMIDFNVTNRSKKMLNVCKIDLGFYTVSKQKSRDFLNSLNPFAKKTIVLREPFIPGEVKQIKDFVNEFSFIDYNITKKAECF</sequence>
<dbReference type="AlphaFoldDB" id="A7GWD5"/>
<feature type="transmembrane region" description="Helical" evidence="1">
    <location>
        <begin position="21"/>
        <end position="43"/>
    </location>
</feature>